<evidence type="ECO:0000313" key="2">
    <source>
        <dbReference type="EMBL" id="EGN55933.1"/>
    </source>
</evidence>
<keyword evidence="3" id="KW-1185">Reference proteome</keyword>
<accession>F8NBQ7</accession>
<dbReference type="InterPro" id="IPR024087">
    <property type="entry name" value="Creatininase-like_sf"/>
</dbReference>
<proteinExistence type="inferred from homology"/>
<dbReference type="HOGENOM" id="CLU_2937834_0_0_10"/>
<protein>
    <submittedName>
        <fullName evidence="2">Putative amidase</fullName>
    </submittedName>
</protein>
<gene>
    <name evidence="2" type="ORF">Premu_0451</name>
</gene>
<dbReference type="AlphaFoldDB" id="F8NBQ7"/>
<comment type="similarity">
    <text evidence="1">Belongs to the creatininase superfamily.</text>
</comment>
<dbReference type="Proteomes" id="UP000002772">
    <property type="component" value="Unassembled WGS sequence"/>
</dbReference>
<organism evidence="2 3">
    <name type="scientific">Hallella multisaccharivorax DSM 17128</name>
    <dbReference type="NCBI Taxonomy" id="688246"/>
    <lineage>
        <taxon>Bacteria</taxon>
        <taxon>Pseudomonadati</taxon>
        <taxon>Bacteroidota</taxon>
        <taxon>Bacteroidia</taxon>
        <taxon>Bacteroidales</taxon>
        <taxon>Prevotellaceae</taxon>
        <taxon>Hallella</taxon>
    </lineage>
</organism>
<dbReference type="EMBL" id="GL945017">
    <property type="protein sequence ID" value="EGN55933.1"/>
    <property type="molecule type" value="Genomic_DNA"/>
</dbReference>
<dbReference type="Pfam" id="PF02633">
    <property type="entry name" value="Creatininase"/>
    <property type="match status" value="1"/>
</dbReference>
<evidence type="ECO:0000313" key="3">
    <source>
        <dbReference type="Proteomes" id="UP000002772"/>
    </source>
</evidence>
<dbReference type="SUPFAM" id="SSF102215">
    <property type="entry name" value="Creatininase"/>
    <property type="match status" value="1"/>
</dbReference>
<sequence length="60" mass="6751">MIANREFDFSVSAYSVACSRRYDLVLLPWGATEPHNLHLPYLTDCILSHDVAVEAAVKLM</sequence>
<evidence type="ECO:0000256" key="1">
    <source>
        <dbReference type="ARBA" id="ARBA00024029"/>
    </source>
</evidence>
<dbReference type="InterPro" id="IPR003785">
    <property type="entry name" value="Creatininase/forma_Hydrolase"/>
</dbReference>
<dbReference type="Gene3D" id="3.40.50.10310">
    <property type="entry name" value="Creatininase"/>
    <property type="match status" value="1"/>
</dbReference>
<dbReference type="STRING" id="688246.Premu_0451"/>
<name>F8NBQ7_9BACT</name>
<reference evidence="3" key="1">
    <citation type="journal article" date="2011" name="Stand. Genomic Sci.">
        <title>Non-contiguous finished genome sequence of the opportunistic oral pathogen Prevotella multisaccharivorax type strain (PPPA20).</title>
        <authorList>
            <person name="Pati A."/>
            <person name="Gronow S."/>
            <person name="Lu M."/>
            <person name="Lapidus A."/>
            <person name="Nolan M."/>
            <person name="Lucas S."/>
            <person name="Hammon N."/>
            <person name="Deshpande S."/>
            <person name="Cheng J.F."/>
            <person name="Tapia R."/>
            <person name="Han C."/>
            <person name="Goodwin L."/>
            <person name="Pitluck S."/>
            <person name="Liolios K."/>
            <person name="Pagani I."/>
            <person name="Mavromatis K."/>
            <person name="Mikhailova N."/>
            <person name="Huntemann M."/>
            <person name="Chen A."/>
            <person name="Palaniappan K."/>
            <person name="Land M."/>
            <person name="Hauser L."/>
            <person name="Detter J.C."/>
            <person name="Brambilla E.M."/>
            <person name="Rohde M."/>
            <person name="Goker M."/>
            <person name="Woyke T."/>
            <person name="Bristow J."/>
            <person name="Eisen J.A."/>
            <person name="Markowitz V."/>
            <person name="Hugenholtz P."/>
            <person name="Kyrpides N.C."/>
            <person name="Klenk H.P."/>
            <person name="Ivanova N."/>
        </authorList>
    </citation>
    <scope>NUCLEOTIDE SEQUENCE [LARGE SCALE GENOMIC DNA]</scope>
    <source>
        <strain evidence="3">DSM 17128</strain>
    </source>
</reference>